<comment type="caution">
    <text evidence="1">The sequence shown here is derived from an EMBL/GenBank/DDBJ whole genome shotgun (WGS) entry which is preliminary data.</text>
</comment>
<proteinExistence type="predicted"/>
<reference evidence="1 2" key="1">
    <citation type="submission" date="2020-08" db="EMBL/GenBank/DDBJ databases">
        <title>A Genomic Blueprint of the Chicken Gut Microbiome.</title>
        <authorList>
            <person name="Gilroy R."/>
            <person name="Ravi A."/>
            <person name="Getino M."/>
            <person name="Pursley I."/>
            <person name="Horton D.L."/>
            <person name="Alikhan N.-F."/>
            <person name="Baker D."/>
            <person name="Gharbi K."/>
            <person name="Hall N."/>
            <person name="Watson M."/>
            <person name="Adriaenssens E.M."/>
            <person name="Foster-Nyarko E."/>
            <person name="Jarju S."/>
            <person name="Secka A."/>
            <person name="Antonio M."/>
            <person name="Oren A."/>
            <person name="Chaudhuri R."/>
            <person name="La Ragione R.M."/>
            <person name="Hildebrand F."/>
            <person name="Pallen M.J."/>
        </authorList>
    </citation>
    <scope>NUCLEOTIDE SEQUENCE [LARGE SCALE GENOMIC DNA]</scope>
    <source>
        <strain evidence="1 2">Sa2BUA9</strain>
    </source>
</reference>
<keyword evidence="2" id="KW-1185">Reference proteome</keyword>
<dbReference type="RefSeq" id="WP_191697042.1">
    <property type="nucleotide sequence ID" value="NZ_JACSQO010000004.1"/>
</dbReference>
<gene>
    <name evidence="1" type="ORF">H9650_09295</name>
</gene>
<evidence type="ECO:0000313" key="2">
    <source>
        <dbReference type="Proteomes" id="UP000640786"/>
    </source>
</evidence>
<dbReference type="Proteomes" id="UP000640786">
    <property type="component" value="Unassembled WGS sequence"/>
</dbReference>
<name>A0ABR8R943_9BACI</name>
<organism evidence="1 2">
    <name type="scientific">Psychrobacillus faecigallinarum</name>
    <dbReference type="NCBI Taxonomy" id="2762235"/>
    <lineage>
        <taxon>Bacteria</taxon>
        <taxon>Bacillati</taxon>
        <taxon>Bacillota</taxon>
        <taxon>Bacilli</taxon>
        <taxon>Bacillales</taxon>
        <taxon>Bacillaceae</taxon>
        <taxon>Psychrobacillus</taxon>
    </lineage>
</organism>
<sequence>MEWIIIPALIFLVPVIRSVTDHLEEKARIKAGAVKDALELEKLKQENFIMETEKMRIELETMRLQSPPSNIDFTLTKKEF</sequence>
<evidence type="ECO:0000313" key="1">
    <source>
        <dbReference type="EMBL" id="MBD7944308.1"/>
    </source>
</evidence>
<dbReference type="EMBL" id="JACSQO010000004">
    <property type="protein sequence ID" value="MBD7944308.1"/>
    <property type="molecule type" value="Genomic_DNA"/>
</dbReference>
<accession>A0ABR8R943</accession>
<protein>
    <submittedName>
        <fullName evidence="1">Uncharacterized protein</fullName>
    </submittedName>
</protein>